<dbReference type="Proteomes" id="UP000184304">
    <property type="component" value="Unassembled WGS sequence"/>
</dbReference>
<evidence type="ECO:0000313" key="2">
    <source>
        <dbReference type="Proteomes" id="UP000184304"/>
    </source>
</evidence>
<dbReference type="AlphaFoldDB" id="A0A1L9NKP2"/>
<sequence length="146" mass="15705">MASSEAGLITLLINHSPWSQHTYTILDNISSRGSHSAKLIQQGLSQLDDELSQLLVKNNIQIAVPTGILPAPEAEPDSTKSVDSVPTAAAGAYLTSNITESFGKHRELSPDQLIELANSLDLNSFTLPLPWIDDLPETGILFLSSK</sequence>
<protein>
    <submittedName>
        <fullName evidence="1">Uncharacterized protein</fullName>
    </submittedName>
</protein>
<dbReference type="STRING" id="767770.A0A1L9NKP2"/>
<organism evidence="1 2">
    <name type="scientific">Aspergillus tubingensis (strain CBS 134.48)</name>
    <dbReference type="NCBI Taxonomy" id="767770"/>
    <lineage>
        <taxon>Eukaryota</taxon>
        <taxon>Fungi</taxon>
        <taxon>Dikarya</taxon>
        <taxon>Ascomycota</taxon>
        <taxon>Pezizomycotina</taxon>
        <taxon>Eurotiomycetes</taxon>
        <taxon>Eurotiomycetidae</taxon>
        <taxon>Eurotiales</taxon>
        <taxon>Aspergillaceae</taxon>
        <taxon>Aspergillus</taxon>
        <taxon>Aspergillus subgen. Circumdati</taxon>
    </lineage>
</organism>
<reference evidence="2" key="1">
    <citation type="journal article" date="2017" name="Genome Biol.">
        <title>Comparative genomics reveals high biological diversity and specific adaptations in the industrially and medically important fungal genus Aspergillus.</title>
        <authorList>
            <person name="de Vries R.P."/>
            <person name="Riley R."/>
            <person name="Wiebenga A."/>
            <person name="Aguilar-Osorio G."/>
            <person name="Amillis S."/>
            <person name="Uchima C.A."/>
            <person name="Anderluh G."/>
            <person name="Asadollahi M."/>
            <person name="Askin M."/>
            <person name="Barry K."/>
            <person name="Battaglia E."/>
            <person name="Bayram O."/>
            <person name="Benocci T."/>
            <person name="Braus-Stromeyer S.A."/>
            <person name="Caldana C."/>
            <person name="Canovas D."/>
            <person name="Cerqueira G.C."/>
            <person name="Chen F."/>
            <person name="Chen W."/>
            <person name="Choi C."/>
            <person name="Clum A."/>
            <person name="Dos Santos R.A."/>
            <person name="Damasio A.R."/>
            <person name="Diallinas G."/>
            <person name="Emri T."/>
            <person name="Fekete E."/>
            <person name="Flipphi M."/>
            <person name="Freyberg S."/>
            <person name="Gallo A."/>
            <person name="Gournas C."/>
            <person name="Habgood R."/>
            <person name="Hainaut M."/>
            <person name="Harispe M.L."/>
            <person name="Henrissat B."/>
            <person name="Hilden K.S."/>
            <person name="Hope R."/>
            <person name="Hossain A."/>
            <person name="Karabika E."/>
            <person name="Karaffa L."/>
            <person name="Karanyi Z."/>
            <person name="Krasevec N."/>
            <person name="Kuo A."/>
            <person name="Kusch H."/>
            <person name="LaButti K."/>
            <person name="Lagendijk E.L."/>
            <person name="Lapidus A."/>
            <person name="Levasseur A."/>
            <person name="Lindquist E."/>
            <person name="Lipzen A."/>
            <person name="Logrieco A.F."/>
            <person name="MacCabe A."/>
            <person name="Maekelae M.R."/>
            <person name="Malavazi I."/>
            <person name="Melin P."/>
            <person name="Meyer V."/>
            <person name="Mielnichuk N."/>
            <person name="Miskei M."/>
            <person name="Molnar A.P."/>
            <person name="Mule G."/>
            <person name="Ngan C.Y."/>
            <person name="Orejas M."/>
            <person name="Orosz E."/>
            <person name="Ouedraogo J.P."/>
            <person name="Overkamp K.M."/>
            <person name="Park H.-S."/>
            <person name="Perrone G."/>
            <person name="Piumi F."/>
            <person name="Punt P.J."/>
            <person name="Ram A.F."/>
            <person name="Ramon A."/>
            <person name="Rauscher S."/>
            <person name="Record E."/>
            <person name="Riano-Pachon D.M."/>
            <person name="Robert V."/>
            <person name="Roehrig J."/>
            <person name="Ruller R."/>
            <person name="Salamov A."/>
            <person name="Salih N.S."/>
            <person name="Samson R.A."/>
            <person name="Sandor E."/>
            <person name="Sanguinetti M."/>
            <person name="Schuetze T."/>
            <person name="Sepcic K."/>
            <person name="Shelest E."/>
            <person name="Sherlock G."/>
            <person name="Sophianopoulou V."/>
            <person name="Squina F.M."/>
            <person name="Sun H."/>
            <person name="Susca A."/>
            <person name="Todd R.B."/>
            <person name="Tsang A."/>
            <person name="Unkles S.E."/>
            <person name="van de Wiele N."/>
            <person name="van Rossen-Uffink D."/>
            <person name="Oliveira J.V."/>
            <person name="Vesth T.C."/>
            <person name="Visser J."/>
            <person name="Yu J.-H."/>
            <person name="Zhou M."/>
            <person name="Andersen M.R."/>
            <person name="Archer D.B."/>
            <person name="Baker S.E."/>
            <person name="Benoit I."/>
            <person name="Brakhage A.A."/>
            <person name="Braus G.H."/>
            <person name="Fischer R."/>
            <person name="Frisvad J.C."/>
            <person name="Goldman G.H."/>
            <person name="Houbraken J."/>
            <person name="Oakley B."/>
            <person name="Pocsi I."/>
            <person name="Scazzocchio C."/>
            <person name="Seiboth B."/>
            <person name="vanKuyk P.A."/>
            <person name="Wortman J."/>
            <person name="Dyer P.S."/>
            <person name="Grigoriev I.V."/>
        </authorList>
    </citation>
    <scope>NUCLEOTIDE SEQUENCE [LARGE SCALE GENOMIC DNA]</scope>
    <source>
        <strain evidence="2">CBS 134.48</strain>
    </source>
</reference>
<name>A0A1L9NKP2_ASPTC</name>
<gene>
    <name evidence="1" type="ORF">ASPTUDRAFT_917933</name>
</gene>
<evidence type="ECO:0000313" key="1">
    <source>
        <dbReference type="EMBL" id="OJI89797.1"/>
    </source>
</evidence>
<dbReference type="VEuPathDB" id="FungiDB:ASPTUDRAFT_917933"/>
<dbReference type="EMBL" id="KV878177">
    <property type="protein sequence ID" value="OJI89797.1"/>
    <property type="molecule type" value="Genomic_DNA"/>
</dbReference>
<proteinExistence type="predicted"/>
<accession>A0A1L9NKP2</accession>
<keyword evidence="2" id="KW-1185">Reference proteome</keyword>